<dbReference type="GO" id="GO:0005829">
    <property type="term" value="C:cytosol"/>
    <property type="evidence" value="ECO:0007669"/>
    <property type="project" value="TreeGrafter"/>
</dbReference>
<dbReference type="FunFam" id="3.40.50.2300:FF:000002">
    <property type="entry name" value="DNA-binding response regulator PhoP"/>
    <property type="match status" value="1"/>
</dbReference>
<dbReference type="CDD" id="cd19935">
    <property type="entry name" value="REC_OmpR_CusR-like"/>
    <property type="match status" value="1"/>
</dbReference>
<dbReference type="InterPro" id="IPR016032">
    <property type="entry name" value="Sig_transdc_resp-reg_C-effctor"/>
</dbReference>
<organism evidence="10 11">
    <name type="scientific">Desmonostoc muscorum LEGE 12446</name>
    <dbReference type="NCBI Taxonomy" id="1828758"/>
    <lineage>
        <taxon>Bacteria</taxon>
        <taxon>Bacillati</taxon>
        <taxon>Cyanobacteriota</taxon>
        <taxon>Cyanophyceae</taxon>
        <taxon>Nostocales</taxon>
        <taxon>Nostocaceae</taxon>
        <taxon>Desmonostoc</taxon>
    </lineage>
</organism>
<dbReference type="Pfam" id="PF00486">
    <property type="entry name" value="Trans_reg_C"/>
    <property type="match status" value="1"/>
</dbReference>
<dbReference type="SMART" id="SM00862">
    <property type="entry name" value="Trans_reg_C"/>
    <property type="match status" value="1"/>
</dbReference>
<name>A0A8J6ZSR2_DESMC</name>
<keyword evidence="1 6" id="KW-0597">Phosphoprotein</keyword>
<dbReference type="InterPro" id="IPR011006">
    <property type="entry name" value="CheY-like_superfamily"/>
</dbReference>
<accession>A0A8J6ZSR2</accession>
<dbReference type="PANTHER" id="PTHR48111">
    <property type="entry name" value="REGULATOR OF RPOS"/>
    <property type="match status" value="1"/>
</dbReference>
<dbReference type="Gene3D" id="6.10.250.690">
    <property type="match status" value="1"/>
</dbReference>
<dbReference type="AlphaFoldDB" id="A0A8J6ZSR2"/>
<dbReference type="Gene3D" id="1.10.10.10">
    <property type="entry name" value="Winged helix-like DNA-binding domain superfamily/Winged helix DNA-binding domain"/>
    <property type="match status" value="1"/>
</dbReference>
<dbReference type="InterPro" id="IPR001789">
    <property type="entry name" value="Sig_transdc_resp-reg_receiver"/>
</dbReference>
<evidence type="ECO:0000256" key="6">
    <source>
        <dbReference type="PROSITE-ProRule" id="PRU00169"/>
    </source>
</evidence>
<protein>
    <submittedName>
        <fullName evidence="10">Response regulator transcription factor</fullName>
    </submittedName>
</protein>
<sequence length="241" mass="27429">MRVLLVEDEPDLGGAIKRTLIQQKYLIDWVLDGNEAWEYLENSWTQYTLAIFDWMLPGISGLELCKRLRSQKNSLPVLMLTAKDSMEDKVAGLDAGADDYLVKPFGMAELLARLRALQRRSPQFQPQKLTVGNLTLDYGNNLVVSQNALGNKHEITLTNKEFQLLEYFMKHPNQIVTTGQIRNQLWEVSAEPVSNVVAAQMRLLRRKLANSGCENIIETLHGMGYRLNLTIDTSRSQEHNL</sequence>
<evidence type="ECO:0000256" key="1">
    <source>
        <dbReference type="ARBA" id="ARBA00022553"/>
    </source>
</evidence>
<dbReference type="GO" id="GO:0000156">
    <property type="term" value="F:phosphorelay response regulator activity"/>
    <property type="evidence" value="ECO:0007669"/>
    <property type="project" value="TreeGrafter"/>
</dbReference>
<evidence type="ECO:0000313" key="10">
    <source>
        <dbReference type="EMBL" id="MBE9023826.1"/>
    </source>
</evidence>
<keyword evidence="2" id="KW-0902">Two-component regulatory system</keyword>
<dbReference type="InterPro" id="IPR039420">
    <property type="entry name" value="WalR-like"/>
</dbReference>
<dbReference type="CDD" id="cd00383">
    <property type="entry name" value="trans_reg_C"/>
    <property type="match status" value="1"/>
</dbReference>
<dbReference type="PROSITE" id="PS50110">
    <property type="entry name" value="RESPONSE_REGULATORY"/>
    <property type="match status" value="1"/>
</dbReference>
<dbReference type="SMART" id="SM00448">
    <property type="entry name" value="REC"/>
    <property type="match status" value="1"/>
</dbReference>
<dbReference type="GO" id="GO:0000976">
    <property type="term" value="F:transcription cis-regulatory region binding"/>
    <property type="evidence" value="ECO:0007669"/>
    <property type="project" value="TreeGrafter"/>
</dbReference>
<feature type="domain" description="OmpR/PhoB-type" evidence="9">
    <location>
        <begin position="126"/>
        <end position="229"/>
    </location>
</feature>
<gene>
    <name evidence="10" type="ORF">IQ276_15730</name>
</gene>
<dbReference type="SUPFAM" id="SSF46894">
    <property type="entry name" value="C-terminal effector domain of the bipartite response regulators"/>
    <property type="match status" value="1"/>
</dbReference>
<reference evidence="10" key="1">
    <citation type="submission" date="2020-10" db="EMBL/GenBank/DDBJ databases">
        <authorList>
            <person name="Castelo-Branco R."/>
            <person name="Eusebio N."/>
            <person name="Adriana R."/>
            <person name="Vieira A."/>
            <person name="Brugerolle De Fraissinette N."/>
            <person name="Rezende De Castro R."/>
            <person name="Schneider M.P."/>
            <person name="Vasconcelos V."/>
            <person name="Leao P.N."/>
        </authorList>
    </citation>
    <scope>NUCLEOTIDE SEQUENCE</scope>
    <source>
        <strain evidence="10">LEGE 12446</strain>
    </source>
</reference>
<dbReference type="RefSeq" id="WP_193917731.1">
    <property type="nucleotide sequence ID" value="NZ_JADEXS020000001.1"/>
</dbReference>
<keyword evidence="4 7" id="KW-0238">DNA-binding</keyword>
<proteinExistence type="predicted"/>
<keyword evidence="5" id="KW-0804">Transcription</keyword>
<keyword evidence="3" id="KW-0805">Transcription regulation</keyword>
<feature type="modified residue" description="4-aspartylphosphate" evidence="6">
    <location>
        <position position="53"/>
    </location>
</feature>
<keyword evidence="11" id="KW-1185">Reference proteome</keyword>
<dbReference type="PROSITE" id="PS51755">
    <property type="entry name" value="OMPR_PHOB"/>
    <property type="match status" value="1"/>
</dbReference>
<dbReference type="GO" id="GO:0032993">
    <property type="term" value="C:protein-DNA complex"/>
    <property type="evidence" value="ECO:0007669"/>
    <property type="project" value="TreeGrafter"/>
</dbReference>
<evidence type="ECO:0000256" key="7">
    <source>
        <dbReference type="PROSITE-ProRule" id="PRU01091"/>
    </source>
</evidence>
<dbReference type="InterPro" id="IPR001867">
    <property type="entry name" value="OmpR/PhoB-type_DNA-bd"/>
</dbReference>
<dbReference type="SUPFAM" id="SSF52172">
    <property type="entry name" value="CheY-like"/>
    <property type="match status" value="1"/>
</dbReference>
<dbReference type="InterPro" id="IPR036388">
    <property type="entry name" value="WH-like_DNA-bd_sf"/>
</dbReference>
<dbReference type="Gene3D" id="3.40.50.2300">
    <property type="match status" value="1"/>
</dbReference>
<dbReference type="PANTHER" id="PTHR48111:SF5">
    <property type="entry name" value="RESPONSE REGULATOR RPPA"/>
    <property type="match status" value="1"/>
</dbReference>
<dbReference type="Pfam" id="PF00072">
    <property type="entry name" value="Response_reg"/>
    <property type="match status" value="1"/>
</dbReference>
<dbReference type="InterPro" id="IPR049767">
    <property type="entry name" value="RppA"/>
</dbReference>
<evidence type="ECO:0000256" key="2">
    <source>
        <dbReference type="ARBA" id="ARBA00023012"/>
    </source>
</evidence>
<evidence type="ECO:0000313" key="11">
    <source>
        <dbReference type="Proteomes" id="UP000622533"/>
    </source>
</evidence>
<feature type="DNA-binding region" description="OmpR/PhoB-type" evidence="7">
    <location>
        <begin position="126"/>
        <end position="229"/>
    </location>
</feature>
<evidence type="ECO:0000256" key="3">
    <source>
        <dbReference type="ARBA" id="ARBA00023015"/>
    </source>
</evidence>
<comment type="caution">
    <text evidence="10">The sequence shown here is derived from an EMBL/GenBank/DDBJ whole genome shotgun (WGS) entry which is preliminary data.</text>
</comment>
<evidence type="ECO:0000256" key="4">
    <source>
        <dbReference type="ARBA" id="ARBA00023125"/>
    </source>
</evidence>
<evidence type="ECO:0000259" key="9">
    <source>
        <dbReference type="PROSITE" id="PS51755"/>
    </source>
</evidence>
<dbReference type="NCBIfam" id="NF041734">
    <property type="entry name" value="resp_reg_RppA"/>
    <property type="match status" value="1"/>
</dbReference>
<evidence type="ECO:0000256" key="5">
    <source>
        <dbReference type="ARBA" id="ARBA00023163"/>
    </source>
</evidence>
<dbReference type="Proteomes" id="UP000622533">
    <property type="component" value="Unassembled WGS sequence"/>
</dbReference>
<feature type="domain" description="Response regulatory" evidence="8">
    <location>
        <begin position="2"/>
        <end position="118"/>
    </location>
</feature>
<evidence type="ECO:0000259" key="8">
    <source>
        <dbReference type="PROSITE" id="PS50110"/>
    </source>
</evidence>
<dbReference type="EMBL" id="JADEXS010000198">
    <property type="protein sequence ID" value="MBE9023826.1"/>
    <property type="molecule type" value="Genomic_DNA"/>
</dbReference>
<dbReference type="GO" id="GO:0006355">
    <property type="term" value="P:regulation of DNA-templated transcription"/>
    <property type="evidence" value="ECO:0007669"/>
    <property type="project" value="InterPro"/>
</dbReference>